<keyword evidence="1" id="KW-0813">Transport</keyword>
<dbReference type="GO" id="GO:0005886">
    <property type="term" value="C:plasma membrane"/>
    <property type="evidence" value="ECO:0007669"/>
    <property type="project" value="TreeGrafter"/>
</dbReference>
<keyword evidence="1" id="KW-0406">Ion transport</keyword>
<gene>
    <name evidence="2" type="ORF">GN244_ATG09713</name>
</gene>
<keyword evidence="1" id="KW-0862">Zinc</keyword>
<dbReference type="GO" id="GO:0005385">
    <property type="term" value="F:zinc ion transmembrane transporter activity"/>
    <property type="evidence" value="ECO:0007669"/>
    <property type="project" value="TreeGrafter"/>
</dbReference>
<dbReference type="Proteomes" id="UP000602510">
    <property type="component" value="Unassembled WGS sequence"/>
</dbReference>
<comment type="caution">
    <text evidence="2">The sequence shown here is derived from an EMBL/GenBank/DDBJ whole genome shotgun (WGS) entry which is preliminary data.</text>
</comment>
<keyword evidence="1" id="KW-0864">Zinc transport</keyword>
<reference evidence="2" key="1">
    <citation type="submission" date="2020-04" db="EMBL/GenBank/DDBJ databases">
        <title>Hybrid Assembly of Korean Phytophthora infestans isolates.</title>
        <authorList>
            <person name="Prokchorchik M."/>
            <person name="Lee Y."/>
            <person name="Seo J."/>
            <person name="Cho J.-H."/>
            <person name="Park Y.-E."/>
            <person name="Jang D.-C."/>
            <person name="Im J.-S."/>
            <person name="Choi J.-G."/>
            <person name="Park H.-J."/>
            <person name="Lee G.-B."/>
            <person name="Lee Y.-G."/>
            <person name="Hong S.-Y."/>
            <person name="Cho K."/>
            <person name="Sohn K.H."/>
        </authorList>
    </citation>
    <scope>NUCLEOTIDE SEQUENCE</scope>
    <source>
        <strain evidence="2">KR_1_A1</strain>
    </source>
</reference>
<dbReference type="EMBL" id="WSZM01000211">
    <property type="protein sequence ID" value="KAF4038193.1"/>
    <property type="molecule type" value="Genomic_DNA"/>
</dbReference>
<name>A0A833WDE9_PHYIN</name>
<protein>
    <submittedName>
        <fullName evidence="2">Putative cation efflux protein</fullName>
    </submittedName>
</protein>
<dbReference type="InterPro" id="IPR050681">
    <property type="entry name" value="CDF/SLC30A"/>
</dbReference>
<dbReference type="PANTHER" id="PTHR11562">
    <property type="entry name" value="CATION EFFLUX PROTEIN/ ZINC TRANSPORTER"/>
    <property type="match status" value="1"/>
</dbReference>
<dbReference type="PANTHER" id="PTHR11562:SF17">
    <property type="entry name" value="RE54080P-RELATED"/>
    <property type="match status" value="1"/>
</dbReference>
<organism evidence="2 3">
    <name type="scientific">Phytophthora infestans</name>
    <name type="common">Potato late blight agent</name>
    <name type="synonym">Botrytis infestans</name>
    <dbReference type="NCBI Taxonomy" id="4787"/>
    <lineage>
        <taxon>Eukaryota</taxon>
        <taxon>Sar</taxon>
        <taxon>Stramenopiles</taxon>
        <taxon>Oomycota</taxon>
        <taxon>Peronosporomycetes</taxon>
        <taxon>Peronosporales</taxon>
        <taxon>Peronosporaceae</taxon>
        <taxon>Phytophthora</taxon>
    </lineage>
</organism>
<dbReference type="AlphaFoldDB" id="A0A833WDE9"/>
<sequence>MVALMSENSGHRKNIPQGVYAWELTSPVDVKREVDDMTDARDPISTFVFSTLVLFTTVEIVRDSLHILMEGNSEGIDAEEIEIGLRACSSVVGIHDSHIWSLSGGLSLLSVHIGADDVETALHASQRDLLSKGITHSTIQSERTSSIYPRNCASDLKCGQALVAMHE</sequence>
<evidence type="ECO:0000256" key="1">
    <source>
        <dbReference type="ARBA" id="ARBA00022906"/>
    </source>
</evidence>
<evidence type="ECO:0000313" key="3">
    <source>
        <dbReference type="Proteomes" id="UP000602510"/>
    </source>
</evidence>
<accession>A0A833WDE9</accession>
<evidence type="ECO:0000313" key="2">
    <source>
        <dbReference type="EMBL" id="KAF4038193.1"/>
    </source>
</evidence>
<keyword evidence="3" id="KW-1185">Reference proteome</keyword>
<proteinExistence type="predicted"/>